<feature type="transmembrane region" description="Helical" evidence="6">
    <location>
        <begin position="95"/>
        <end position="114"/>
    </location>
</feature>
<dbReference type="PANTHER" id="PTHR20855">
    <property type="entry name" value="ADIPOR/PROGESTIN RECEPTOR-RELATED"/>
    <property type="match status" value="1"/>
</dbReference>
<evidence type="ECO:0000256" key="4">
    <source>
        <dbReference type="ARBA" id="ARBA00023136"/>
    </source>
</evidence>
<gene>
    <name evidence="7" type="ORF">KP509_26G015600</name>
</gene>
<dbReference type="OMA" id="GQSHNWM"/>
<feature type="binding site" evidence="5">
    <location>
        <position position="332"/>
    </location>
    <ligand>
        <name>Zn(2+)</name>
        <dbReference type="ChEBI" id="CHEBI:29105"/>
    </ligand>
</feature>
<sequence length="359" mass="41124">MGFRQRNVKPDNYDSDRSAEDVPILDIVDDSMNGGNKGWKKVQEDIKCEYRLLEYHAVPDYLKDNEYILSYYRADLTFSQAFGSLFKLHNETVNIWSHLLGFLFFFILTAMTAFELWQWQSSISRCEYDRRQENGTSESCVLILMKQRVSRMMGPMLRRSTRWPFFIFMGGSMFCLLASTVCHLFTCHSKPLAILLMRIDYTGIAVMIATSFFPPIYYIFQCTPIWQWVYLGTISTLALVAVIVLFAPVCQTPRYRPFRTSLFLSMGASGLIPAVHAVATNWHEPLCGLAVAHEASMAALYALGAMIYVIRIPERWKPGMFDLGGHSHNLFHVLVIAGAYVHYRAAILFLEWSDSKVCS</sequence>
<evidence type="ECO:0000256" key="2">
    <source>
        <dbReference type="ARBA" id="ARBA00022692"/>
    </source>
</evidence>
<organism evidence="7 8">
    <name type="scientific">Ceratopteris richardii</name>
    <name type="common">Triangle waterfern</name>
    <dbReference type="NCBI Taxonomy" id="49495"/>
    <lineage>
        <taxon>Eukaryota</taxon>
        <taxon>Viridiplantae</taxon>
        <taxon>Streptophyta</taxon>
        <taxon>Embryophyta</taxon>
        <taxon>Tracheophyta</taxon>
        <taxon>Polypodiopsida</taxon>
        <taxon>Polypodiidae</taxon>
        <taxon>Polypodiales</taxon>
        <taxon>Pteridineae</taxon>
        <taxon>Pteridaceae</taxon>
        <taxon>Parkerioideae</taxon>
        <taxon>Ceratopteris</taxon>
    </lineage>
</organism>
<dbReference type="PANTHER" id="PTHR20855:SF115">
    <property type="entry name" value="HEPTAHELICAL TRANSMEMBRANE PROTEIN 1"/>
    <property type="match status" value="1"/>
</dbReference>
<dbReference type="GO" id="GO:0038023">
    <property type="term" value="F:signaling receptor activity"/>
    <property type="evidence" value="ECO:0007669"/>
    <property type="project" value="TreeGrafter"/>
</dbReference>
<dbReference type="GO" id="GO:0009744">
    <property type="term" value="P:response to sucrose"/>
    <property type="evidence" value="ECO:0007669"/>
    <property type="project" value="UniProtKB-ARBA"/>
</dbReference>
<keyword evidence="3 6" id="KW-1133">Transmembrane helix</keyword>
<evidence type="ECO:0000256" key="3">
    <source>
        <dbReference type="ARBA" id="ARBA00022989"/>
    </source>
</evidence>
<dbReference type="EMBL" id="CM035431">
    <property type="protein sequence ID" value="KAH7296251.1"/>
    <property type="molecule type" value="Genomic_DNA"/>
</dbReference>
<evidence type="ECO:0000313" key="8">
    <source>
        <dbReference type="Proteomes" id="UP000825935"/>
    </source>
</evidence>
<dbReference type="Proteomes" id="UP000825935">
    <property type="component" value="Chromosome 26"/>
</dbReference>
<feature type="transmembrane region" description="Helical" evidence="6">
    <location>
        <begin position="163"/>
        <end position="187"/>
    </location>
</feature>
<comment type="caution">
    <text evidence="7">The sequence shown here is derived from an EMBL/GenBank/DDBJ whole genome shotgun (WGS) entry which is preliminary data.</text>
</comment>
<name>A0A8T2RJY7_CERRI</name>
<dbReference type="InterPro" id="IPR004254">
    <property type="entry name" value="AdipoR/HlyIII-related"/>
</dbReference>
<evidence type="ECO:0000256" key="6">
    <source>
        <dbReference type="SAM" id="Phobius"/>
    </source>
</evidence>
<feature type="binding site" evidence="5">
    <location>
        <position position="183"/>
    </location>
    <ligand>
        <name>Zn(2+)</name>
        <dbReference type="ChEBI" id="CHEBI:29105"/>
    </ligand>
</feature>
<dbReference type="AlphaFoldDB" id="A0A8T2RJY7"/>
<feature type="transmembrane region" description="Helical" evidence="6">
    <location>
        <begin position="261"/>
        <end position="279"/>
    </location>
</feature>
<proteinExistence type="predicted"/>
<evidence type="ECO:0000256" key="5">
    <source>
        <dbReference type="PIRSR" id="PIRSR604254-1"/>
    </source>
</evidence>
<accession>A0A8T2RJY7</accession>
<dbReference type="GO" id="GO:0046872">
    <property type="term" value="F:metal ion binding"/>
    <property type="evidence" value="ECO:0007669"/>
    <property type="project" value="UniProtKB-KW"/>
</dbReference>
<evidence type="ECO:0000256" key="1">
    <source>
        <dbReference type="ARBA" id="ARBA00004141"/>
    </source>
</evidence>
<dbReference type="Pfam" id="PF03006">
    <property type="entry name" value="HlyIII"/>
    <property type="match status" value="1"/>
</dbReference>
<feature type="transmembrane region" description="Helical" evidence="6">
    <location>
        <begin position="291"/>
        <end position="310"/>
    </location>
</feature>
<reference evidence="7" key="1">
    <citation type="submission" date="2021-08" db="EMBL/GenBank/DDBJ databases">
        <title>WGS assembly of Ceratopteris richardii.</title>
        <authorList>
            <person name="Marchant D.B."/>
            <person name="Chen G."/>
            <person name="Jenkins J."/>
            <person name="Shu S."/>
            <person name="Leebens-Mack J."/>
            <person name="Grimwood J."/>
            <person name="Schmutz J."/>
            <person name="Soltis P."/>
            <person name="Soltis D."/>
            <person name="Chen Z.-H."/>
        </authorList>
    </citation>
    <scope>NUCLEOTIDE SEQUENCE</scope>
    <source>
        <strain evidence="7">Whitten #5841</strain>
        <tissue evidence="7">Leaf</tissue>
    </source>
</reference>
<keyword evidence="4 6" id="KW-0472">Membrane</keyword>
<feature type="binding site" evidence="5">
    <location>
        <position position="328"/>
    </location>
    <ligand>
        <name>Zn(2+)</name>
        <dbReference type="ChEBI" id="CHEBI:29105"/>
    </ligand>
</feature>
<protein>
    <submittedName>
        <fullName evidence="7">Uncharacterized protein</fullName>
    </submittedName>
</protein>
<keyword evidence="8" id="KW-1185">Reference proteome</keyword>
<feature type="transmembrane region" description="Helical" evidence="6">
    <location>
        <begin position="225"/>
        <end position="249"/>
    </location>
</feature>
<keyword evidence="5" id="KW-0479">Metal-binding</keyword>
<keyword evidence="2 6" id="KW-0812">Transmembrane</keyword>
<feature type="transmembrane region" description="Helical" evidence="6">
    <location>
        <begin position="199"/>
        <end position="219"/>
    </location>
</feature>
<dbReference type="OrthoDB" id="529367at2759"/>
<dbReference type="GO" id="GO:0016020">
    <property type="term" value="C:membrane"/>
    <property type="evidence" value="ECO:0007669"/>
    <property type="project" value="UniProtKB-SubCell"/>
</dbReference>
<dbReference type="GO" id="GO:0009725">
    <property type="term" value="P:response to hormone"/>
    <property type="evidence" value="ECO:0007669"/>
    <property type="project" value="TreeGrafter"/>
</dbReference>
<evidence type="ECO:0000313" key="7">
    <source>
        <dbReference type="EMBL" id="KAH7296251.1"/>
    </source>
</evidence>
<keyword evidence="5" id="KW-0862">Zinc</keyword>
<comment type="subcellular location">
    <subcellularLocation>
        <location evidence="1">Membrane</location>
        <topology evidence="1">Multi-pass membrane protein</topology>
    </subcellularLocation>
</comment>